<gene>
    <name evidence="1" type="ORF">DF947_01500</name>
</gene>
<evidence type="ECO:0000313" key="2">
    <source>
        <dbReference type="Proteomes" id="UP000245391"/>
    </source>
</evidence>
<dbReference type="Proteomes" id="UP000245391">
    <property type="component" value="Unassembled WGS sequence"/>
</dbReference>
<evidence type="ECO:0000313" key="1">
    <source>
        <dbReference type="EMBL" id="PWS33328.1"/>
    </source>
</evidence>
<dbReference type="OrthoDB" id="826958at2"/>
<protein>
    <recommendedName>
        <fullName evidence="3">TerB family tellurite resistance protein</fullName>
    </recommendedName>
</protein>
<dbReference type="AlphaFoldDB" id="A0A317F732"/>
<comment type="caution">
    <text evidence="1">The sequence shown here is derived from an EMBL/GenBank/DDBJ whole genome shotgun (WGS) entry which is preliminary data.</text>
</comment>
<dbReference type="EMBL" id="QGNY01000001">
    <property type="protein sequence ID" value="PWS33328.1"/>
    <property type="molecule type" value="Genomic_DNA"/>
</dbReference>
<proteinExistence type="predicted"/>
<sequence length="211" mass="24195">MKLIRCIMLVFGLSFGLYFPGFGQSTEAQQLLLNVEKLSQLKNILSDMKKGYEVLSTGYNSVRNIARGNFSLHEVFLDGLWLVSPEVRKYYKIAEIVSMESDLVREYKSAFSRFSSSGSFSVSELEYFGAVYGKLVSESLDGLEELLMIVTDSKLRMSDHERLAGIDRVFAAMQERLTFLRSFNRKNSILQVQRLREQQELKGLGAYFKIY</sequence>
<evidence type="ECO:0008006" key="3">
    <source>
        <dbReference type="Google" id="ProtNLM"/>
    </source>
</evidence>
<organism evidence="1 2">
    <name type="scientific">Pedobacter paludis</name>
    <dbReference type="NCBI Taxonomy" id="2203212"/>
    <lineage>
        <taxon>Bacteria</taxon>
        <taxon>Pseudomonadati</taxon>
        <taxon>Bacteroidota</taxon>
        <taxon>Sphingobacteriia</taxon>
        <taxon>Sphingobacteriales</taxon>
        <taxon>Sphingobacteriaceae</taxon>
        <taxon>Pedobacter</taxon>
    </lineage>
</organism>
<reference evidence="2" key="1">
    <citation type="submission" date="2018-05" db="EMBL/GenBank/DDBJ databases">
        <title>Pedobacter paludis sp. nov., isolated from wetland soil.</title>
        <authorList>
            <person name="Zhang Y."/>
        </authorList>
    </citation>
    <scope>NUCLEOTIDE SEQUENCE [LARGE SCALE GENOMIC DNA]</scope>
    <source>
        <strain evidence="2">R-8</strain>
    </source>
</reference>
<dbReference type="RefSeq" id="WP_109927915.1">
    <property type="nucleotide sequence ID" value="NZ_QGNY01000001.1"/>
</dbReference>
<name>A0A317F732_9SPHI</name>
<keyword evidence="2" id="KW-1185">Reference proteome</keyword>
<accession>A0A317F732</accession>